<dbReference type="Gene3D" id="3.30.70.250">
    <property type="entry name" value="Malonyl-CoA ACP transacylase, ACP-binding"/>
    <property type="match status" value="1"/>
</dbReference>
<comment type="caution">
    <text evidence="6">The sequence shown here is derived from an EMBL/GenBank/DDBJ whole genome shotgun (WGS) entry which is preliminary data.</text>
</comment>
<dbReference type="CDD" id="cd06850">
    <property type="entry name" value="biotinyl_domain"/>
    <property type="match status" value="1"/>
</dbReference>
<evidence type="ECO:0000313" key="7">
    <source>
        <dbReference type="Proteomes" id="UP001560045"/>
    </source>
</evidence>
<name>A0ABV3XME8_9ACTN</name>
<gene>
    <name evidence="6" type="ORF">ABQ292_25850</name>
</gene>
<evidence type="ECO:0000256" key="1">
    <source>
        <dbReference type="ARBA" id="ARBA00013258"/>
    </source>
</evidence>
<dbReference type="Pfam" id="PF00698">
    <property type="entry name" value="Acyl_transf_1"/>
    <property type="match status" value="1"/>
</dbReference>
<dbReference type="SUPFAM" id="SSF52151">
    <property type="entry name" value="FabD/lysophospholipase-like"/>
    <property type="match status" value="1"/>
</dbReference>
<dbReference type="InterPro" id="IPR050858">
    <property type="entry name" value="Mal-CoA-ACP_Trans/PKS_FabD"/>
</dbReference>
<dbReference type="InterPro" id="IPR011053">
    <property type="entry name" value="Single_hybrid_motif"/>
</dbReference>
<dbReference type="EMBL" id="JBFNXQ010000166">
    <property type="protein sequence ID" value="MEX5721778.1"/>
    <property type="molecule type" value="Genomic_DNA"/>
</dbReference>
<dbReference type="RefSeq" id="WP_369210569.1">
    <property type="nucleotide sequence ID" value="NZ_JBFNXQ010000166.1"/>
</dbReference>
<dbReference type="SUPFAM" id="SSF51230">
    <property type="entry name" value="Single hybrid motif"/>
    <property type="match status" value="1"/>
</dbReference>
<reference evidence="6 7" key="1">
    <citation type="submission" date="2024-06" db="EMBL/GenBank/DDBJ databases">
        <title>Draft genome sequence of Geodermatophilus badlandi, a novel member of the Geodermatophilaceae isolated from badland sedimentary rocks in the Red desert, Wyoming, USA.</title>
        <authorList>
            <person name="Ben Tekaya S."/>
            <person name="Nouioui I."/>
            <person name="Flores G.M."/>
            <person name="Shaal M.N."/>
            <person name="Bredoire F."/>
            <person name="Basile F."/>
            <person name="Van Diepen L."/>
            <person name="Ward N.L."/>
        </authorList>
    </citation>
    <scope>NUCLEOTIDE SEQUENCE [LARGE SCALE GENOMIC DNA]</scope>
    <source>
        <strain evidence="6 7">WL48A</strain>
    </source>
</reference>
<evidence type="ECO:0000313" key="6">
    <source>
        <dbReference type="EMBL" id="MEX5721778.1"/>
    </source>
</evidence>
<dbReference type="PANTHER" id="PTHR42681">
    <property type="entry name" value="MALONYL-COA-ACYL CARRIER PROTEIN TRANSACYLASE, MITOCHONDRIAL"/>
    <property type="match status" value="1"/>
</dbReference>
<organism evidence="6 7">
    <name type="scientific">Geodermatophilus maliterrae</name>
    <dbReference type="NCBI Taxonomy" id="3162531"/>
    <lineage>
        <taxon>Bacteria</taxon>
        <taxon>Bacillati</taxon>
        <taxon>Actinomycetota</taxon>
        <taxon>Actinomycetes</taxon>
        <taxon>Geodermatophilales</taxon>
        <taxon>Geodermatophilaceae</taxon>
        <taxon>Geodermatophilus</taxon>
    </lineage>
</organism>
<dbReference type="SUPFAM" id="SSF55048">
    <property type="entry name" value="Probable ACP-binding domain of malonyl-CoA ACP transacylase"/>
    <property type="match status" value="1"/>
</dbReference>
<dbReference type="InterPro" id="IPR016036">
    <property type="entry name" value="Malonyl_transacylase_ACP-bd"/>
</dbReference>
<protein>
    <recommendedName>
        <fullName evidence="1">[acyl-carrier-protein] S-malonyltransferase</fullName>
        <ecNumber evidence="1">2.3.1.39</ecNumber>
    </recommendedName>
</protein>
<comment type="catalytic activity">
    <reaction evidence="4">
        <text>holo-[ACP] + malonyl-CoA = malonyl-[ACP] + CoA</text>
        <dbReference type="Rhea" id="RHEA:41792"/>
        <dbReference type="Rhea" id="RHEA-COMP:9623"/>
        <dbReference type="Rhea" id="RHEA-COMP:9685"/>
        <dbReference type="ChEBI" id="CHEBI:57287"/>
        <dbReference type="ChEBI" id="CHEBI:57384"/>
        <dbReference type="ChEBI" id="CHEBI:64479"/>
        <dbReference type="ChEBI" id="CHEBI:78449"/>
        <dbReference type="EC" id="2.3.1.39"/>
    </reaction>
</comment>
<keyword evidence="7" id="KW-1185">Reference proteome</keyword>
<accession>A0ABV3XME8</accession>
<dbReference type="InterPro" id="IPR001227">
    <property type="entry name" value="Ac_transferase_dom_sf"/>
</dbReference>
<dbReference type="EC" id="2.3.1.39" evidence="1"/>
<feature type="domain" description="Malonyl-CoA:ACP transacylase (MAT)" evidence="5">
    <location>
        <begin position="5"/>
        <end position="337"/>
    </location>
</feature>
<dbReference type="InterPro" id="IPR016035">
    <property type="entry name" value="Acyl_Trfase/lysoPLipase"/>
</dbReference>
<dbReference type="SMART" id="SM00827">
    <property type="entry name" value="PKS_AT"/>
    <property type="match status" value="1"/>
</dbReference>
<evidence type="ECO:0000256" key="2">
    <source>
        <dbReference type="ARBA" id="ARBA00022679"/>
    </source>
</evidence>
<dbReference type="InterPro" id="IPR014043">
    <property type="entry name" value="Acyl_transferase_dom"/>
</dbReference>
<dbReference type="Gene3D" id="2.40.50.100">
    <property type="match status" value="1"/>
</dbReference>
<evidence type="ECO:0000256" key="3">
    <source>
        <dbReference type="ARBA" id="ARBA00023315"/>
    </source>
</evidence>
<dbReference type="PANTHER" id="PTHR42681:SF1">
    <property type="entry name" value="MALONYL-COA-ACYL CARRIER PROTEIN TRANSACYLASE, MITOCHONDRIAL"/>
    <property type="match status" value="1"/>
</dbReference>
<dbReference type="GO" id="GO:0016746">
    <property type="term" value="F:acyltransferase activity"/>
    <property type="evidence" value="ECO:0007669"/>
    <property type="project" value="UniProtKB-KW"/>
</dbReference>
<keyword evidence="3 6" id="KW-0012">Acyltransferase</keyword>
<dbReference type="Gene3D" id="3.40.366.10">
    <property type="entry name" value="Malonyl-Coenzyme A Acyl Carrier Protein, domain 2"/>
    <property type="match status" value="1"/>
</dbReference>
<evidence type="ECO:0000256" key="4">
    <source>
        <dbReference type="ARBA" id="ARBA00048462"/>
    </source>
</evidence>
<proteinExistence type="predicted"/>
<sequence>MLAVLAPGQGAQKPGMLTPWLELPGAESFFRWAGAIADADLLTLGTTGDAEAIKDTAVTQPLVVAMSLFVARELGGLPGPVAHTPQAGRDVVIAGHSVGELTAAALAGVLSVEAAIALTAVRGRAMARACALTPTGMSAVLGGDPDELAAALERHGLTAANLNGGGQVVVAGPLEGLAALKAEPPAKARVLPLSVAGAFHTSYMAPAREELEGLVGGLRPADPSRLLLSNADGAAVGSGAEALSRLVSQVTSPVHFDACLTTLRELGVTAALELPPAGALAGLAKREWAKDGGVEVLALSGPADLDRARALIDAARGRPEATHQPDWRVVVSPVRGTVSPADVAEGTRLPAGTPLGRIRSRRGEADVTAGYDGVLAEWLVQDGDLVDAGDPLARLYPEVSA</sequence>
<evidence type="ECO:0000259" key="5">
    <source>
        <dbReference type="SMART" id="SM00827"/>
    </source>
</evidence>
<dbReference type="Proteomes" id="UP001560045">
    <property type="component" value="Unassembled WGS sequence"/>
</dbReference>
<keyword evidence="2" id="KW-0808">Transferase</keyword>